<feature type="binding site" evidence="14">
    <location>
        <position position="203"/>
    </location>
    <ligand>
        <name>substrate</name>
    </ligand>
</feature>
<gene>
    <name evidence="17" type="ORF">SAMN05444417_3029</name>
</gene>
<dbReference type="GO" id="GO:0008835">
    <property type="term" value="F:diaminohydroxyphosphoribosylaminopyrimidine deaminase activity"/>
    <property type="evidence" value="ECO:0007669"/>
    <property type="project" value="UniProtKB-EC"/>
</dbReference>
<keyword evidence="8 12" id="KW-0862">Zinc</keyword>
<dbReference type="Pfam" id="PF01872">
    <property type="entry name" value="RibD_C"/>
    <property type="match status" value="1"/>
</dbReference>
<dbReference type="PROSITE" id="PS00903">
    <property type="entry name" value="CYT_DCMP_DEAMINASES_1"/>
    <property type="match status" value="1"/>
</dbReference>
<keyword evidence="10 12" id="KW-0560">Oxidoreductase</keyword>
<dbReference type="AlphaFoldDB" id="A0A1M6H022"/>
<organism evidence="17 18">
    <name type="scientific">Wenxinia saemankumensis</name>
    <dbReference type="NCBI Taxonomy" id="1447782"/>
    <lineage>
        <taxon>Bacteria</taxon>
        <taxon>Pseudomonadati</taxon>
        <taxon>Pseudomonadota</taxon>
        <taxon>Alphaproteobacteria</taxon>
        <taxon>Rhodobacterales</taxon>
        <taxon>Roseobacteraceae</taxon>
        <taxon>Wenxinia</taxon>
    </lineage>
</organism>
<evidence type="ECO:0000256" key="12">
    <source>
        <dbReference type="PIRNR" id="PIRNR006769"/>
    </source>
</evidence>
<evidence type="ECO:0000256" key="14">
    <source>
        <dbReference type="PIRSR" id="PIRSR006769-2"/>
    </source>
</evidence>
<reference evidence="17 18" key="1">
    <citation type="submission" date="2016-11" db="EMBL/GenBank/DDBJ databases">
        <authorList>
            <person name="Jaros S."/>
            <person name="Januszkiewicz K."/>
            <person name="Wedrychowicz H."/>
        </authorList>
    </citation>
    <scope>NUCLEOTIDE SEQUENCE [LARGE SCALE GENOMIC DNA]</scope>
    <source>
        <strain evidence="17 18">DSM 100565</strain>
    </source>
</reference>
<dbReference type="InterPro" id="IPR011549">
    <property type="entry name" value="RibD_C"/>
</dbReference>
<dbReference type="InterPro" id="IPR016193">
    <property type="entry name" value="Cytidine_deaminase-like"/>
</dbReference>
<evidence type="ECO:0000256" key="9">
    <source>
        <dbReference type="ARBA" id="ARBA00022857"/>
    </source>
</evidence>
<dbReference type="RefSeq" id="WP_244526375.1">
    <property type="nucleotide sequence ID" value="NZ_FQYO01000005.1"/>
</dbReference>
<keyword evidence="9 12" id="KW-0521">NADP</keyword>
<feature type="binding site" evidence="14">
    <location>
        <position position="199"/>
    </location>
    <ligand>
        <name>NADP(+)</name>
        <dbReference type="ChEBI" id="CHEBI:58349"/>
    </ligand>
</feature>
<dbReference type="InterPro" id="IPR050765">
    <property type="entry name" value="Riboflavin_Biosynth_HTPR"/>
</dbReference>
<evidence type="ECO:0000256" key="7">
    <source>
        <dbReference type="ARBA" id="ARBA00022723"/>
    </source>
</evidence>
<feature type="binding site" evidence="15">
    <location>
        <position position="78"/>
    </location>
    <ligand>
        <name>Zn(2+)</name>
        <dbReference type="ChEBI" id="CHEBI:29105"/>
        <note>catalytic</note>
    </ligand>
</feature>
<dbReference type="UniPathway" id="UPA00275">
    <property type="reaction ID" value="UER00401"/>
</dbReference>
<keyword evidence="11" id="KW-0511">Multifunctional enzyme</keyword>
<evidence type="ECO:0000256" key="2">
    <source>
        <dbReference type="ARBA" id="ARBA00004882"/>
    </source>
</evidence>
<dbReference type="InterPro" id="IPR024072">
    <property type="entry name" value="DHFR-like_dom_sf"/>
</dbReference>
<keyword evidence="12" id="KW-0378">Hydrolase</keyword>
<feature type="domain" description="CMP/dCMP-type deaminase" evidence="16">
    <location>
        <begin position="2"/>
        <end position="126"/>
    </location>
</feature>
<dbReference type="SUPFAM" id="SSF53597">
    <property type="entry name" value="Dihydrofolate reductase-like"/>
    <property type="match status" value="1"/>
</dbReference>
<feature type="active site" description="Proton donor" evidence="13">
    <location>
        <position position="55"/>
    </location>
</feature>
<keyword evidence="18" id="KW-1185">Reference proteome</keyword>
<evidence type="ECO:0000256" key="3">
    <source>
        <dbReference type="ARBA" id="ARBA00004910"/>
    </source>
</evidence>
<feature type="binding site" evidence="15">
    <location>
        <position position="87"/>
    </location>
    <ligand>
        <name>Zn(2+)</name>
        <dbReference type="ChEBI" id="CHEBI:29105"/>
        <note>catalytic</note>
    </ligand>
</feature>
<evidence type="ECO:0000256" key="10">
    <source>
        <dbReference type="ARBA" id="ARBA00023002"/>
    </source>
</evidence>
<evidence type="ECO:0000256" key="8">
    <source>
        <dbReference type="ARBA" id="ARBA00022833"/>
    </source>
</evidence>
<dbReference type="PANTHER" id="PTHR38011:SF7">
    <property type="entry name" value="2,5-DIAMINO-6-RIBOSYLAMINO-4(3H)-PYRIMIDINONE 5'-PHOSPHATE REDUCTASE"/>
    <property type="match status" value="1"/>
</dbReference>
<keyword evidence="7 12" id="KW-0479">Metal-binding</keyword>
<comment type="pathway">
    <text evidence="3 12">Cofactor biosynthesis; riboflavin biosynthesis; 5-amino-6-(D-ribitylamino)uracil from GTP: step 3/4.</text>
</comment>
<evidence type="ECO:0000256" key="6">
    <source>
        <dbReference type="ARBA" id="ARBA00022619"/>
    </source>
</evidence>
<dbReference type="PIRSF" id="PIRSF006769">
    <property type="entry name" value="RibD"/>
    <property type="match status" value="1"/>
</dbReference>
<dbReference type="PANTHER" id="PTHR38011">
    <property type="entry name" value="DIHYDROFOLATE REDUCTASE FAMILY PROTEIN (AFU_ORTHOLOGUE AFUA_8G06820)"/>
    <property type="match status" value="1"/>
</dbReference>
<dbReference type="GO" id="GO:0050661">
    <property type="term" value="F:NADP binding"/>
    <property type="evidence" value="ECO:0007669"/>
    <property type="project" value="InterPro"/>
</dbReference>
<comment type="pathway">
    <text evidence="2 12">Cofactor biosynthesis; riboflavin biosynthesis; 5-amino-6-(D-ribitylamino)uracil from GTP: step 2/4.</text>
</comment>
<feature type="binding site" evidence="14">
    <location>
        <position position="207"/>
    </location>
    <ligand>
        <name>substrate</name>
    </ligand>
</feature>
<evidence type="ECO:0000256" key="4">
    <source>
        <dbReference type="ARBA" id="ARBA00005259"/>
    </source>
</evidence>
<dbReference type="EC" id="3.5.4.26" evidence="12"/>
<protein>
    <recommendedName>
        <fullName evidence="12">Riboflavin biosynthesis protein RibD</fullName>
    </recommendedName>
    <domain>
        <recommendedName>
            <fullName evidence="12">Diaminohydroxyphosphoribosylaminopyrimidine deaminase</fullName>
            <shortName evidence="12">DRAP deaminase</shortName>
            <ecNumber evidence="12">3.5.4.26</ecNumber>
        </recommendedName>
        <alternativeName>
            <fullName evidence="12">Riboflavin-specific deaminase</fullName>
        </alternativeName>
    </domain>
    <domain>
        <recommendedName>
            <fullName evidence="12">5-amino-6-(5-phosphoribosylamino)uracil reductase</fullName>
            <ecNumber evidence="12">1.1.1.193</ecNumber>
        </recommendedName>
        <alternativeName>
            <fullName evidence="12">HTP reductase</fullName>
        </alternativeName>
    </domain>
</protein>
<dbReference type="NCBIfam" id="TIGR00227">
    <property type="entry name" value="ribD_Cterm"/>
    <property type="match status" value="1"/>
</dbReference>
<feature type="binding site" evidence="14">
    <location>
        <position position="171"/>
    </location>
    <ligand>
        <name>substrate</name>
    </ligand>
</feature>
<dbReference type="EC" id="1.1.1.193" evidence="12"/>
<dbReference type="PROSITE" id="PS51747">
    <property type="entry name" value="CYT_DCMP_DEAMINASES_2"/>
    <property type="match status" value="1"/>
</dbReference>
<dbReference type="GO" id="GO:0008270">
    <property type="term" value="F:zinc ion binding"/>
    <property type="evidence" value="ECO:0007669"/>
    <property type="project" value="InterPro"/>
</dbReference>
<feature type="binding site" evidence="14">
    <location>
        <position position="187"/>
    </location>
    <ligand>
        <name>substrate</name>
    </ligand>
</feature>
<dbReference type="GO" id="GO:0009231">
    <property type="term" value="P:riboflavin biosynthetic process"/>
    <property type="evidence" value="ECO:0007669"/>
    <property type="project" value="UniProtKB-UniPathway"/>
</dbReference>
<dbReference type="InterPro" id="IPR004794">
    <property type="entry name" value="Eubact_RibD"/>
</dbReference>
<evidence type="ECO:0000256" key="15">
    <source>
        <dbReference type="PIRSR" id="PIRSR006769-3"/>
    </source>
</evidence>
<sequence>MTAQDDRRHMAAALALGARGQGRCWPNPAVGCVIVRDGRVIGRARTADGGRPHAEMRALAMAGPAARGATAYVTLEPCAHHGATPPCAESLVAAGIARVVIAAADPDPRVAGRGVAILRAAGIAVMEGVLADRAERDLAGFLSRTTRGRPAVTLKLAASLDGRIATATGESRWITGPEARRAVHAMRARHDAVMVGAGTARADDPMLDVRGLGIDRQPVRVVLSRHLDLPGGGRLGHSARDLPLWLCHGPTAAADLRTAWQGRGAILVPCEVEGGQLDPASVLAALGARGLTAVFCEGGGALAASLICAGLVDRLVTFQAGLAIGAEGTPALAAMGLGRLAEAPRFVLEEVRPLGPDTLATWRPAGT</sequence>
<dbReference type="Gene3D" id="3.40.140.10">
    <property type="entry name" value="Cytidine Deaminase, domain 2"/>
    <property type="match status" value="1"/>
</dbReference>
<comment type="similarity">
    <text evidence="4 12">In the N-terminal section; belongs to the cytidine and deoxycytidylate deaminase family.</text>
</comment>
<dbReference type="NCBIfam" id="TIGR00326">
    <property type="entry name" value="eubact_ribD"/>
    <property type="match status" value="1"/>
</dbReference>
<dbReference type="EMBL" id="FQYO01000005">
    <property type="protein sequence ID" value="SHJ15538.1"/>
    <property type="molecule type" value="Genomic_DNA"/>
</dbReference>
<dbReference type="Proteomes" id="UP000184292">
    <property type="component" value="Unassembled WGS sequence"/>
</dbReference>
<evidence type="ECO:0000313" key="17">
    <source>
        <dbReference type="EMBL" id="SHJ15538.1"/>
    </source>
</evidence>
<feature type="binding site" evidence="14">
    <location>
        <position position="297"/>
    </location>
    <ligand>
        <name>substrate</name>
    </ligand>
</feature>
<dbReference type="SUPFAM" id="SSF53927">
    <property type="entry name" value="Cytidine deaminase-like"/>
    <property type="match status" value="1"/>
</dbReference>
<evidence type="ECO:0000259" key="16">
    <source>
        <dbReference type="PROSITE" id="PS51747"/>
    </source>
</evidence>
<dbReference type="Pfam" id="PF00383">
    <property type="entry name" value="dCMP_cyt_deam_1"/>
    <property type="match status" value="1"/>
</dbReference>
<dbReference type="CDD" id="cd01284">
    <property type="entry name" value="Riboflavin_deaminase-reductase"/>
    <property type="match status" value="1"/>
</dbReference>
<feature type="binding site" evidence="15">
    <location>
        <position position="53"/>
    </location>
    <ligand>
        <name>Zn(2+)</name>
        <dbReference type="ChEBI" id="CHEBI:29105"/>
        <note>catalytic</note>
    </ligand>
</feature>
<dbReference type="InterPro" id="IPR016192">
    <property type="entry name" value="APOBEC/CMP_deaminase_Zn-bd"/>
</dbReference>
<feature type="binding site" evidence="14">
    <location>
        <position position="173"/>
    </location>
    <ligand>
        <name>NADP(+)</name>
        <dbReference type="ChEBI" id="CHEBI:58349"/>
    </ligand>
</feature>
<keyword evidence="6 12" id="KW-0686">Riboflavin biosynthesis</keyword>
<dbReference type="InterPro" id="IPR002734">
    <property type="entry name" value="RibDG_C"/>
</dbReference>
<feature type="binding site" evidence="14">
    <location>
        <position position="210"/>
    </location>
    <ligand>
        <name>substrate</name>
    </ligand>
</feature>
<evidence type="ECO:0000313" key="18">
    <source>
        <dbReference type="Proteomes" id="UP000184292"/>
    </source>
</evidence>
<evidence type="ECO:0000256" key="13">
    <source>
        <dbReference type="PIRSR" id="PIRSR006769-1"/>
    </source>
</evidence>
<comment type="cofactor">
    <cofactor evidence="12 15">
        <name>Zn(2+)</name>
        <dbReference type="ChEBI" id="CHEBI:29105"/>
    </cofactor>
    <text evidence="12 15">Binds 1 zinc ion.</text>
</comment>
<evidence type="ECO:0000256" key="5">
    <source>
        <dbReference type="ARBA" id="ARBA00007417"/>
    </source>
</evidence>
<feature type="binding site" evidence="14">
    <location>
        <position position="157"/>
    </location>
    <ligand>
        <name>NADP(+)</name>
        <dbReference type="ChEBI" id="CHEBI:58349"/>
    </ligand>
</feature>
<dbReference type="InterPro" id="IPR002125">
    <property type="entry name" value="CMP_dCMP_dom"/>
</dbReference>
<dbReference type="Gene3D" id="3.40.430.10">
    <property type="entry name" value="Dihydrofolate Reductase, subunit A"/>
    <property type="match status" value="1"/>
</dbReference>
<feature type="binding site" evidence="14">
    <location>
        <begin position="299"/>
        <end position="305"/>
    </location>
    <ligand>
        <name>NADP(+)</name>
        <dbReference type="ChEBI" id="CHEBI:58349"/>
    </ligand>
</feature>
<dbReference type="STRING" id="1447782.SAMN05444417_3029"/>
<dbReference type="GO" id="GO:0008703">
    <property type="term" value="F:5-amino-6-(5-phosphoribosylamino)uracil reductase activity"/>
    <property type="evidence" value="ECO:0007669"/>
    <property type="project" value="UniProtKB-EC"/>
</dbReference>
<name>A0A1M6H022_9RHOB</name>
<comment type="similarity">
    <text evidence="5 12">In the C-terminal section; belongs to the HTP reductase family.</text>
</comment>
<accession>A0A1M6H022</accession>
<proteinExistence type="inferred from homology"/>
<comment type="catalytic activity">
    <reaction evidence="12">
        <text>5-amino-6-(5-phospho-D-ribitylamino)uracil + NADP(+) = 5-amino-6-(5-phospho-D-ribosylamino)uracil + NADPH + H(+)</text>
        <dbReference type="Rhea" id="RHEA:17845"/>
        <dbReference type="ChEBI" id="CHEBI:15378"/>
        <dbReference type="ChEBI" id="CHEBI:57783"/>
        <dbReference type="ChEBI" id="CHEBI:58349"/>
        <dbReference type="ChEBI" id="CHEBI:58421"/>
        <dbReference type="ChEBI" id="CHEBI:58453"/>
        <dbReference type="EC" id="1.1.1.193"/>
    </reaction>
</comment>
<comment type="catalytic activity">
    <reaction evidence="12">
        <text>2,5-diamino-6-hydroxy-4-(5-phosphoribosylamino)-pyrimidine + H2O + H(+) = 5-amino-6-(5-phospho-D-ribosylamino)uracil + NH4(+)</text>
        <dbReference type="Rhea" id="RHEA:21868"/>
        <dbReference type="ChEBI" id="CHEBI:15377"/>
        <dbReference type="ChEBI" id="CHEBI:15378"/>
        <dbReference type="ChEBI" id="CHEBI:28938"/>
        <dbReference type="ChEBI" id="CHEBI:58453"/>
        <dbReference type="ChEBI" id="CHEBI:58614"/>
        <dbReference type="EC" id="3.5.4.26"/>
    </reaction>
</comment>
<evidence type="ECO:0000256" key="11">
    <source>
        <dbReference type="ARBA" id="ARBA00023268"/>
    </source>
</evidence>
<evidence type="ECO:0000256" key="1">
    <source>
        <dbReference type="ARBA" id="ARBA00002151"/>
    </source>
</evidence>
<comment type="function">
    <text evidence="1 12">Converts 2,5-diamino-6-(ribosylamino)-4(3h)-pyrimidinone 5'-phosphate into 5-amino-6-(ribosylamino)-2,4(1h,3h)-pyrimidinedione 5'-phosphate.</text>
</comment>